<dbReference type="AlphaFoldDB" id="A0A318H1K4"/>
<evidence type="ECO:0000259" key="3">
    <source>
        <dbReference type="Pfam" id="PF10881"/>
    </source>
</evidence>
<comment type="caution">
    <text evidence="4">The sequence shown here is derived from an EMBL/GenBank/DDBJ whole genome shotgun (WGS) entry which is preliminary data.</text>
</comment>
<organism evidence="4 5">
    <name type="scientific">Sphaerotilus hippei</name>
    <dbReference type="NCBI Taxonomy" id="744406"/>
    <lineage>
        <taxon>Bacteria</taxon>
        <taxon>Pseudomonadati</taxon>
        <taxon>Pseudomonadota</taxon>
        <taxon>Betaproteobacteria</taxon>
        <taxon>Burkholderiales</taxon>
        <taxon>Sphaerotilaceae</taxon>
        <taxon>Sphaerotilus</taxon>
    </lineage>
</organism>
<name>A0A318H1K4_9BURK</name>
<sequence length="274" mass="30412">MTTHVWITLALAAAVLAGFATLLLKKPPRPRGSEALPEEWPLVQRPIFTPEERALYRQLRAALPHHTVLAKLPLVRICQPSDRETLRYWFNLLGPIHVSFVVCSDNGRILAAIDIERPSRPSTPRVATIKQSVLEACRIRYVTCRSDQLPSAAELQMLVPSVGDNLRPVVPDMLRDLKAPHSTVAQAARSRYAAESQWYDSGFAQDSFFSPETLRDPFREPPASGERPDLKVVSRPKEEDSAQARPDPYGLWAGRPSEPFGASGDAAGNIIGRH</sequence>
<evidence type="ECO:0000313" key="4">
    <source>
        <dbReference type="EMBL" id="PXW96974.1"/>
    </source>
</evidence>
<feature type="domain" description="DUF2726" evidence="3">
    <location>
        <begin position="45"/>
        <end position="149"/>
    </location>
</feature>
<dbReference type="InterPro" id="IPR024402">
    <property type="entry name" value="DUF2726"/>
</dbReference>
<dbReference type="OrthoDB" id="9149266at2"/>
<keyword evidence="2" id="KW-1133">Transmembrane helix</keyword>
<keyword evidence="2" id="KW-0472">Membrane</keyword>
<accession>A0A318H1K4</accession>
<feature type="region of interest" description="Disordered" evidence="1">
    <location>
        <begin position="210"/>
        <end position="274"/>
    </location>
</feature>
<dbReference type="RefSeq" id="WP_110400131.1">
    <property type="nucleotide sequence ID" value="NZ_QJJS01000005.1"/>
</dbReference>
<feature type="transmembrane region" description="Helical" evidence="2">
    <location>
        <begin position="6"/>
        <end position="24"/>
    </location>
</feature>
<evidence type="ECO:0000256" key="1">
    <source>
        <dbReference type="SAM" id="MobiDB-lite"/>
    </source>
</evidence>
<keyword evidence="2" id="KW-0812">Transmembrane</keyword>
<keyword evidence="5" id="KW-1185">Reference proteome</keyword>
<evidence type="ECO:0000256" key="2">
    <source>
        <dbReference type="SAM" id="Phobius"/>
    </source>
</evidence>
<evidence type="ECO:0000313" key="5">
    <source>
        <dbReference type="Proteomes" id="UP000247811"/>
    </source>
</evidence>
<dbReference type="Proteomes" id="UP000247811">
    <property type="component" value="Unassembled WGS sequence"/>
</dbReference>
<dbReference type="EMBL" id="QJJS01000005">
    <property type="protein sequence ID" value="PXW96974.1"/>
    <property type="molecule type" value="Genomic_DNA"/>
</dbReference>
<gene>
    <name evidence="4" type="ORF">C7444_10571</name>
</gene>
<proteinExistence type="predicted"/>
<feature type="compositionally biased region" description="Basic and acidic residues" evidence="1">
    <location>
        <begin position="226"/>
        <end position="242"/>
    </location>
</feature>
<reference evidence="4 5" key="1">
    <citation type="submission" date="2018-05" db="EMBL/GenBank/DDBJ databases">
        <title>Genomic Encyclopedia of Type Strains, Phase IV (KMG-IV): sequencing the most valuable type-strain genomes for metagenomic binning, comparative biology and taxonomic classification.</title>
        <authorList>
            <person name="Goeker M."/>
        </authorList>
    </citation>
    <scope>NUCLEOTIDE SEQUENCE [LARGE SCALE GENOMIC DNA]</scope>
    <source>
        <strain evidence="4 5">DSM 566</strain>
    </source>
</reference>
<protein>
    <submittedName>
        <fullName evidence="4">Uncharacterized protein DUF2726</fullName>
    </submittedName>
</protein>
<dbReference type="Pfam" id="PF10881">
    <property type="entry name" value="DUF2726"/>
    <property type="match status" value="1"/>
</dbReference>